<feature type="compositionally biased region" description="Low complexity" evidence="1">
    <location>
        <begin position="1"/>
        <end position="11"/>
    </location>
</feature>
<organism evidence="2 3">
    <name type="scientific">Triticum urartu</name>
    <name type="common">Red wild einkorn</name>
    <name type="synonym">Crithodium urartu</name>
    <dbReference type="NCBI Taxonomy" id="4572"/>
    <lineage>
        <taxon>Eukaryota</taxon>
        <taxon>Viridiplantae</taxon>
        <taxon>Streptophyta</taxon>
        <taxon>Embryophyta</taxon>
        <taxon>Tracheophyta</taxon>
        <taxon>Spermatophyta</taxon>
        <taxon>Magnoliopsida</taxon>
        <taxon>Liliopsida</taxon>
        <taxon>Poales</taxon>
        <taxon>Poaceae</taxon>
        <taxon>BOP clade</taxon>
        <taxon>Pooideae</taxon>
        <taxon>Triticodae</taxon>
        <taxon>Triticeae</taxon>
        <taxon>Triticinae</taxon>
        <taxon>Triticum</taxon>
    </lineage>
</organism>
<proteinExistence type="predicted"/>
<reference evidence="2" key="2">
    <citation type="submission" date="2018-03" db="EMBL/GenBank/DDBJ databases">
        <title>The Triticum urartu genome reveals the dynamic nature of wheat genome evolution.</title>
        <authorList>
            <person name="Ling H."/>
            <person name="Ma B."/>
            <person name="Shi X."/>
            <person name="Liu H."/>
            <person name="Dong L."/>
            <person name="Sun H."/>
            <person name="Cao Y."/>
            <person name="Gao Q."/>
            <person name="Zheng S."/>
            <person name="Li Y."/>
            <person name="Yu Y."/>
            <person name="Du H."/>
            <person name="Qi M."/>
            <person name="Li Y."/>
            <person name="Yu H."/>
            <person name="Cui Y."/>
            <person name="Wang N."/>
            <person name="Chen C."/>
            <person name="Wu H."/>
            <person name="Zhao Y."/>
            <person name="Zhang J."/>
            <person name="Li Y."/>
            <person name="Zhou W."/>
            <person name="Zhang B."/>
            <person name="Hu W."/>
            <person name="Eijk M."/>
            <person name="Tang J."/>
            <person name="Witsenboer H."/>
            <person name="Zhao S."/>
            <person name="Li Z."/>
            <person name="Zhang A."/>
            <person name="Wang D."/>
            <person name="Liang C."/>
        </authorList>
    </citation>
    <scope>NUCLEOTIDE SEQUENCE [LARGE SCALE GENOMIC DNA]</scope>
    <source>
        <strain evidence="2">cv. G1812</strain>
    </source>
</reference>
<accession>A0A8R7PM55</accession>
<sequence length="108" mass="11783">SRRQSRPSPRAAGRRAACRPGAALRHGPPEPPFAAASPHAVSSKEMEAAVQRGGLPRRSWNDHESTAWGCPPKYQRGSIYGSFFWVVTTLKALLNRGTNCGNREGIRC</sequence>
<dbReference type="Gramene" id="TuG1812G0300000486.01.T01">
    <property type="protein sequence ID" value="TuG1812G0300000486.01.T01"/>
    <property type="gene ID" value="TuG1812G0300000486.01"/>
</dbReference>
<dbReference type="Proteomes" id="UP000015106">
    <property type="component" value="Chromosome 3"/>
</dbReference>
<evidence type="ECO:0000313" key="3">
    <source>
        <dbReference type="Proteomes" id="UP000015106"/>
    </source>
</evidence>
<reference evidence="2" key="3">
    <citation type="submission" date="2022-06" db="UniProtKB">
        <authorList>
            <consortium name="EnsemblPlants"/>
        </authorList>
    </citation>
    <scope>IDENTIFICATION</scope>
</reference>
<reference evidence="3" key="1">
    <citation type="journal article" date="2013" name="Nature">
        <title>Draft genome of the wheat A-genome progenitor Triticum urartu.</title>
        <authorList>
            <person name="Ling H.Q."/>
            <person name="Zhao S."/>
            <person name="Liu D."/>
            <person name="Wang J."/>
            <person name="Sun H."/>
            <person name="Zhang C."/>
            <person name="Fan H."/>
            <person name="Li D."/>
            <person name="Dong L."/>
            <person name="Tao Y."/>
            <person name="Gao C."/>
            <person name="Wu H."/>
            <person name="Li Y."/>
            <person name="Cui Y."/>
            <person name="Guo X."/>
            <person name="Zheng S."/>
            <person name="Wang B."/>
            <person name="Yu K."/>
            <person name="Liang Q."/>
            <person name="Yang W."/>
            <person name="Lou X."/>
            <person name="Chen J."/>
            <person name="Feng M."/>
            <person name="Jian J."/>
            <person name="Zhang X."/>
            <person name="Luo G."/>
            <person name="Jiang Y."/>
            <person name="Liu J."/>
            <person name="Wang Z."/>
            <person name="Sha Y."/>
            <person name="Zhang B."/>
            <person name="Wu H."/>
            <person name="Tang D."/>
            <person name="Shen Q."/>
            <person name="Xue P."/>
            <person name="Zou S."/>
            <person name="Wang X."/>
            <person name="Liu X."/>
            <person name="Wang F."/>
            <person name="Yang Y."/>
            <person name="An X."/>
            <person name="Dong Z."/>
            <person name="Zhang K."/>
            <person name="Zhang X."/>
            <person name="Luo M.C."/>
            <person name="Dvorak J."/>
            <person name="Tong Y."/>
            <person name="Wang J."/>
            <person name="Yang H."/>
            <person name="Li Z."/>
            <person name="Wang D."/>
            <person name="Zhang A."/>
            <person name="Wang J."/>
        </authorList>
    </citation>
    <scope>NUCLEOTIDE SEQUENCE</scope>
    <source>
        <strain evidence="3">cv. G1812</strain>
    </source>
</reference>
<feature type="region of interest" description="Disordered" evidence="1">
    <location>
        <begin position="1"/>
        <end position="67"/>
    </location>
</feature>
<dbReference type="EnsemblPlants" id="TuG1812G0300000486.01.T01">
    <property type="protein sequence ID" value="TuG1812G0300000486.01.T01"/>
    <property type="gene ID" value="TuG1812G0300000486.01"/>
</dbReference>
<protein>
    <submittedName>
        <fullName evidence="2">Uncharacterized protein</fullName>
    </submittedName>
</protein>
<evidence type="ECO:0000313" key="2">
    <source>
        <dbReference type="EnsemblPlants" id="TuG1812G0300000486.01.T01"/>
    </source>
</evidence>
<dbReference type="AlphaFoldDB" id="A0A8R7PM55"/>
<name>A0A8R7PM55_TRIUA</name>
<evidence type="ECO:0000256" key="1">
    <source>
        <dbReference type="SAM" id="MobiDB-lite"/>
    </source>
</evidence>
<keyword evidence="3" id="KW-1185">Reference proteome</keyword>